<evidence type="ECO:0000256" key="1">
    <source>
        <dbReference type="SAM" id="MobiDB-lite"/>
    </source>
</evidence>
<evidence type="ECO:0000313" key="2">
    <source>
        <dbReference type="EMBL" id="CZT47868.1"/>
    </source>
</evidence>
<accession>A0A1E1MFI4</accession>
<protein>
    <submittedName>
        <fullName evidence="2">Uncharacterized protein</fullName>
    </submittedName>
</protein>
<sequence>MADRSEKSNTTRANTTNKTEARDAATKTATHKARIQKQEQDYLRLSGEVEILNRGRDFIGKRRL</sequence>
<dbReference type="AlphaFoldDB" id="A0A1E1MFI4"/>
<dbReference type="EMBL" id="FJVC01000314">
    <property type="protein sequence ID" value="CZT47868.1"/>
    <property type="molecule type" value="Genomic_DNA"/>
</dbReference>
<gene>
    <name evidence="2" type="ORF">RSE6_08489</name>
</gene>
<organism evidence="2 3">
    <name type="scientific">Rhynchosporium secalis</name>
    <name type="common">Barley scald fungus</name>
    <dbReference type="NCBI Taxonomy" id="38038"/>
    <lineage>
        <taxon>Eukaryota</taxon>
        <taxon>Fungi</taxon>
        <taxon>Dikarya</taxon>
        <taxon>Ascomycota</taxon>
        <taxon>Pezizomycotina</taxon>
        <taxon>Leotiomycetes</taxon>
        <taxon>Helotiales</taxon>
        <taxon>Ploettnerulaceae</taxon>
        <taxon>Rhynchosporium</taxon>
    </lineage>
</organism>
<keyword evidence="3" id="KW-1185">Reference proteome</keyword>
<evidence type="ECO:0000313" key="3">
    <source>
        <dbReference type="Proteomes" id="UP000177625"/>
    </source>
</evidence>
<name>A0A1E1MFI4_RHYSE</name>
<reference evidence="3" key="1">
    <citation type="submission" date="2016-03" db="EMBL/GenBank/DDBJ databases">
        <authorList>
            <person name="Guldener U."/>
        </authorList>
    </citation>
    <scope>NUCLEOTIDE SEQUENCE [LARGE SCALE GENOMIC DNA]</scope>
</reference>
<dbReference type="Proteomes" id="UP000177625">
    <property type="component" value="Unassembled WGS sequence"/>
</dbReference>
<feature type="region of interest" description="Disordered" evidence="1">
    <location>
        <begin position="1"/>
        <end position="35"/>
    </location>
</feature>
<proteinExistence type="predicted"/>